<feature type="domain" description="Methyl-accepting transducer" evidence="3">
    <location>
        <begin position="131"/>
        <end position="290"/>
    </location>
</feature>
<organism evidence="4 5">
    <name type="scientific">Clostridium lapidicellarium</name>
    <dbReference type="NCBI Taxonomy" id="3240931"/>
    <lineage>
        <taxon>Bacteria</taxon>
        <taxon>Bacillati</taxon>
        <taxon>Bacillota</taxon>
        <taxon>Clostridia</taxon>
        <taxon>Eubacteriales</taxon>
        <taxon>Clostridiaceae</taxon>
        <taxon>Clostridium</taxon>
    </lineage>
</organism>
<dbReference type="Gene3D" id="1.10.287.950">
    <property type="entry name" value="Methyl-accepting chemotaxis protein"/>
    <property type="match status" value="1"/>
</dbReference>
<proteinExistence type="predicted"/>
<evidence type="ECO:0000256" key="1">
    <source>
        <dbReference type="ARBA" id="ARBA00023224"/>
    </source>
</evidence>
<reference evidence="4 5" key="1">
    <citation type="submission" date="2024-08" db="EMBL/GenBank/DDBJ databases">
        <title>Clostridium lapicellarii sp. nov., and Clostridium renhuaiense sp. nov., two species isolated from the mud in a fermentation cellar used for producing sauce-flavour Chinese liquors.</title>
        <authorList>
            <person name="Yang F."/>
            <person name="Wang H."/>
            <person name="Chen L.Q."/>
            <person name="Zhou N."/>
            <person name="Lu J.J."/>
            <person name="Pu X.X."/>
            <person name="Wan B."/>
            <person name="Wang L."/>
            <person name="Liu S.J."/>
        </authorList>
    </citation>
    <scope>NUCLEOTIDE SEQUENCE [LARGE SCALE GENOMIC DNA]</scope>
    <source>
        <strain evidence="4 5">MT-113</strain>
    </source>
</reference>
<dbReference type="InterPro" id="IPR004089">
    <property type="entry name" value="MCPsignal_dom"/>
</dbReference>
<dbReference type="SUPFAM" id="SSF58104">
    <property type="entry name" value="Methyl-accepting chemotaxis protein (MCP) signaling domain"/>
    <property type="match status" value="1"/>
</dbReference>
<keyword evidence="1 2" id="KW-0807">Transducer</keyword>
<gene>
    <name evidence="4" type="ORF">AB8S09_13645</name>
</gene>
<dbReference type="Pfam" id="PF00015">
    <property type="entry name" value="MCPsignal"/>
    <property type="match status" value="1"/>
</dbReference>
<dbReference type="PANTHER" id="PTHR32089:SF112">
    <property type="entry name" value="LYSOZYME-LIKE PROTEIN-RELATED"/>
    <property type="match status" value="1"/>
</dbReference>
<dbReference type="SMART" id="SM00283">
    <property type="entry name" value="MA"/>
    <property type="match status" value="1"/>
</dbReference>
<dbReference type="PROSITE" id="PS50111">
    <property type="entry name" value="CHEMOTAXIS_TRANSDUC_2"/>
    <property type="match status" value="1"/>
</dbReference>
<evidence type="ECO:0000259" key="3">
    <source>
        <dbReference type="PROSITE" id="PS50111"/>
    </source>
</evidence>
<name>A0ABV4E0I0_9CLOT</name>
<dbReference type="EMBL" id="JBGFFE010000026">
    <property type="protein sequence ID" value="MEY8764663.1"/>
    <property type="molecule type" value="Genomic_DNA"/>
</dbReference>
<protein>
    <submittedName>
        <fullName evidence="4">Methyl-accepting chemotaxis protein</fullName>
    </submittedName>
</protein>
<evidence type="ECO:0000313" key="4">
    <source>
        <dbReference type="EMBL" id="MEY8764663.1"/>
    </source>
</evidence>
<evidence type="ECO:0000256" key="2">
    <source>
        <dbReference type="PROSITE-ProRule" id="PRU00284"/>
    </source>
</evidence>
<comment type="caution">
    <text evidence="4">The sequence shown here is derived from an EMBL/GenBank/DDBJ whole genome shotgun (WGS) entry which is preliminary data.</text>
</comment>
<keyword evidence="5" id="KW-1185">Reference proteome</keyword>
<accession>A0ABV4E0I0</accession>
<dbReference type="Proteomes" id="UP001565220">
    <property type="component" value="Unassembled WGS sequence"/>
</dbReference>
<dbReference type="RefSeq" id="WP_294184655.1">
    <property type="nucleotide sequence ID" value="NZ_JBGFFE010000026.1"/>
</dbReference>
<evidence type="ECO:0000313" key="5">
    <source>
        <dbReference type="Proteomes" id="UP001565220"/>
    </source>
</evidence>
<dbReference type="PANTHER" id="PTHR32089">
    <property type="entry name" value="METHYL-ACCEPTING CHEMOTAXIS PROTEIN MCPB"/>
    <property type="match status" value="1"/>
</dbReference>
<sequence length="290" mass="31325">MVEINEDIFSNPYFTENEDNLLLHFLGKACPMFQEGFPLDCAIGITDKEKFLCYYNGEELNCGDLEGKTIPPGGLITKALESGQVESGTMPKDTYGVAFKASVIPIKGKKNNIIGTLNIAINLKNQDALLEVSDTIQSSSEQLSASSQEIASSAQDLLNKILEVQNYTNEIINQINNTNKILDFINEVSQNTKLLGLNAAIEAARAGEYGRSFSVVANEIRKMSKKSADSVTNIKKILSSIDAVAASLQQKVNETTDISNSQASSTEQIAASAEELSACTANISEIAKII</sequence>